<feature type="domain" description="Heterokaryon incompatibility" evidence="1">
    <location>
        <begin position="53"/>
        <end position="199"/>
    </location>
</feature>
<dbReference type="Pfam" id="PF06985">
    <property type="entry name" value="HET"/>
    <property type="match status" value="1"/>
</dbReference>
<evidence type="ECO:0000313" key="2">
    <source>
        <dbReference type="EMBL" id="TVY41806.1"/>
    </source>
</evidence>
<accession>A0A8H8UBL5</accession>
<proteinExistence type="predicted"/>
<organism evidence="2 3">
    <name type="scientific">Lachnellula subtilissima</name>
    <dbReference type="NCBI Taxonomy" id="602034"/>
    <lineage>
        <taxon>Eukaryota</taxon>
        <taxon>Fungi</taxon>
        <taxon>Dikarya</taxon>
        <taxon>Ascomycota</taxon>
        <taxon>Pezizomycotina</taxon>
        <taxon>Leotiomycetes</taxon>
        <taxon>Helotiales</taxon>
        <taxon>Lachnaceae</taxon>
        <taxon>Lachnellula</taxon>
    </lineage>
</organism>
<reference evidence="2 3" key="1">
    <citation type="submission" date="2018-05" db="EMBL/GenBank/DDBJ databases">
        <title>Genome sequencing and assembly of the regulated plant pathogen Lachnellula willkommii and related sister species for the development of diagnostic species identification markers.</title>
        <authorList>
            <person name="Giroux E."/>
            <person name="Bilodeau G."/>
        </authorList>
    </citation>
    <scope>NUCLEOTIDE SEQUENCE [LARGE SCALE GENOMIC DNA]</scope>
    <source>
        <strain evidence="2 3">CBS 197.66</strain>
    </source>
</reference>
<dbReference type="EMBL" id="QGMJ01000122">
    <property type="protein sequence ID" value="TVY41806.1"/>
    <property type="molecule type" value="Genomic_DNA"/>
</dbReference>
<dbReference type="OrthoDB" id="3563405at2759"/>
<name>A0A8H8UBL5_9HELO</name>
<dbReference type="PANTHER" id="PTHR33112:SF16">
    <property type="entry name" value="HETEROKARYON INCOMPATIBILITY DOMAIN-CONTAINING PROTEIN"/>
    <property type="match status" value="1"/>
</dbReference>
<evidence type="ECO:0000259" key="1">
    <source>
        <dbReference type="Pfam" id="PF06985"/>
    </source>
</evidence>
<dbReference type="AlphaFoldDB" id="A0A8H8UBL5"/>
<dbReference type="InterPro" id="IPR010730">
    <property type="entry name" value="HET"/>
</dbReference>
<sequence length="279" mass="31191">MVQDSLLDCLSNHKSCSTLESTLLPSFAIDVGPLDGSREPLLVENDGTLLGSYVTLNYCWGSPQTLQLVRSSKEGLKECTALDSLPQTLKDAVIITRRLGQQYLWVDALCILQDDNEAKQEEISRMSQIYKNSVFTIQAASSNSVAQGFLHTRKAPSIPPCKLLFSRDTEGHESYVYARVPTYTKVVGDAPTNSRAWLLIYASDQVYFACRQSVKREDGMWGPSYGGPTISPRHYRTLRPNLFNQGGLSASEMREETLAAWYTGISLFYTYRSITDSRD</sequence>
<comment type="caution">
    <text evidence="2">The sequence shown here is derived from an EMBL/GenBank/DDBJ whole genome shotgun (WGS) entry which is preliminary data.</text>
</comment>
<gene>
    <name evidence="2" type="ORF">LSUB1_G001187</name>
</gene>
<protein>
    <recommendedName>
        <fullName evidence="1">Heterokaryon incompatibility domain-containing protein</fullName>
    </recommendedName>
</protein>
<dbReference type="Proteomes" id="UP000462212">
    <property type="component" value="Unassembled WGS sequence"/>
</dbReference>
<keyword evidence="3" id="KW-1185">Reference proteome</keyword>
<dbReference type="PANTHER" id="PTHR33112">
    <property type="entry name" value="DOMAIN PROTEIN, PUTATIVE-RELATED"/>
    <property type="match status" value="1"/>
</dbReference>
<evidence type="ECO:0000313" key="3">
    <source>
        <dbReference type="Proteomes" id="UP000462212"/>
    </source>
</evidence>